<feature type="compositionally biased region" description="Polar residues" evidence="1">
    <location>
        <begin position="114"/>
        <end position="128"/>
    </location>
</feature>
<feature type="compositionally biased region" description="Low complexity" evidence="1">
    <location>
        <begin position="335"/>
        <end position="345"/>
    </location>
</feature>
<accession>A0AAD9MIE6</accession>
<protein>
    <recommendedName>
        <fullName evidence="4">Dilute domain-containing protein</fullName>
    </recommendedName>
</protein>
<dbReference type="EMBL" id="JASFZW010000002">
    <property type="protein sequence ID" value="KAK2080054.1"/>
    <property type="molecule type" value="Genomic_DNA"/>
</dbReference>
<feature type="region of interest" description="Disordered" evidence="1">
    <location>
        <begin position="232"/>
        <end position="253"/>
    </location>
</feature>
<dbReference type="Proteomes" id="UP001255856">
    <property type="component" value="Unassembled WGS sequence"/>
</dbReference>
<feature type="region of interest" description="Disordered" evidence="1">
    <location>
        <begin position="112"/>
        <end position="183"/>
    </location>
</feature>
<feature type="compositionally biased region" description="Polar residues" evidence="1">
    <location>
        <begin position="360"/>
        <end position="370"/>
    </location>
</feature>
<feature type="compositionally biased region" description="Polar residues" evidence="1">
    <location>
        <begin position="139"/>
        <end position="157"/>
    </location>
</feature>
<evidence type="ECO:0008006" key="4">
    <source>
        <dbReference type="Google" id="ProtNLM"/>
    </source>
</evidence>
<comment type="caution">
    <text evidence="2">The sequence shown here is derived from an EMBL/GenBank/DDBJ whole genome shotgun (WGS) entry which is preliminary data.</text>
</comment>
<organism evidence="2 3">
    <name type="scientific">Prototheca wickerhamii</name>
    <dbReference type="NCBI Taxonomy" id="3111"/>
    <lineage>
        <taxon>Eukaryota</taxon>
        <taxon>Viridiplantae</taxon>
        <taxon>Chlorophyta</taxon>
        <taxon>core chlorophytes</taxon>
        <taxon>Trebouxiophyceae</taxon>
        <taxon>Chlorellales</taxon>
        <taxon>Chlorellaceae</taxon>
        <taxon>Prototheca</taxon>
    </lineage>
</organism>
<gene>
    <name evidence="2" type="ORF">QBZ16_002450</name>
</gene>
<evidence type="ECO:0000313" key="3">
    <source>
        <dbReference type="Proteomes" id="UP001255856"/>
    </source>
</evidence>
<name>A0AAD9MIE6_PROWI</name>
<evidence type="ECO:0000313" key="2">
    <source>
        <dbReference type="EMBL" id="KAK2080054.1"/>
    </source>
</evidence>
<feature type="region of interest" description="Disordered" evidence="1">
    <location>
        <begin position="325"/>
        <end position="402"/>
    </location>
</feature>
<reference evidence="2" key="1">
    <citation type="submission" date="2021-01" db="EMBL/GenBank/DDBJ databases">
        <authorList>
            <person name="Eckstrom K.M.E."/>
        </authorList>
    </citation>
    <scope>NUCLEOTIDE SEQUENCE</scope>
    <source>
        <strain evidence="2">UVCC 0001</strain>
    </source>
</reference>
<dbReference type="AlphaFoldDB" id="A0AAD9MIE6"/>
<proteinExistence type="predicted"/>
<evidence type="ECO:0000256" key="1">
    <source>
        <dbReference type="SAM" id="MobiDB-lite"/>
    </source>
</evidence>
<feature type="compositionally biased region" description="Basic residues" evidence="1">
    <location>
        <begin position="325"/>
        <end position="334"/>
    </location>
</feature>
<keyword evidence="3" id="KW-1185">Reference proteome</keyword>
<sequence>MVGLLSRHKGKSEKREFAIAVDTLSSWAGAEPMEDAKTGAYAAKPMTFFIRPANAKSKPKAGSEPQGTIDLADCAASDGHIVAIPIAEPGQGRGRRGSPTLHARIFDTLEKATTESGGASSVAASLTPRSEHSGIAALGTSSIGPSESTTPRMSNLQPRPEAPFASIPEPHQLPSAPEPSEPSLYARAWRPSQEAQPARALSERSLGSAMSSASSGAALAAAAAAMGPVDSMPSPFSSGHDLPQLEPTPARIPGFGEAVASATADSPEEAARGHVTLDASPAPAEAGSPAWPAGQTGKGSAKPEAVAGAVAALGEMLAPRGRRFGRAKEGHRRWAWQQEQPAAAETPVKQPAKAAGGPSPGSQGRTSSLAGSPREAPPSSRSSASRSPHVAPTGSATVVSSPGPAAGHAAAIDLACAAALESAIYLVPSSRGIQPGLTIPSWYKPARRLARTLCTLHAPRDLGFAWEVRRALENAIIAAKRDLEMLVLWVSNIRQLLWMLADASGKPMASEDEDGPLHLWAGLLPALHELQALAERSIVQHLWTRHVLPEARRASLQKDPRRMWDASPTAAGAPGETPAIGHWCTGLEAALDALNSLSYPPWSRTQSLAMHASIMPSLLRKLDAVLVESLVADEVRPVVSRKDCLALSEVRDHDLTPELLLLSQESFHLPASSLGIMLKLAASTLCEWAAENALVPLLAASDLLPMLCSAANLLMVPEEVLHDSAVIQELSSGLSADLVASLLNRFSNGPPVGLESRPASVPASGMDGVPFAGLNCESMLQKGLVEPIGLEMDVESDHELEELEAGRPALPEGAGALSQRFTLLRRMWAGELAP</sequence>
<feature type="compositionally biased region" description="Low complexity" evidence="1">
    <location>
        <begin position="279"/>
        <end position="294"/>
    </location>
</feature>
<feature type="region of interest" description="Disordered" evidence="1">
    <location>
        <begin position="279"/>
        <end position="303"/>
    </location>
</feature>
<feature type="compositionally biased region" description="Low complexity" evidence="1">
    <location>
        <begin position="372"/>
        <end position="388"/>
    </location>
</feature>